<keyword evidence="2" id="KW-1003">Cell membrane</keyword>
<keyword evidence="5 7" id="KW-0472">Membrane</keyword>
<dbReference type="GO" id="GO:0005886">
    <property type="term" value="C:plasma membrane"/>
    <property type="evidence" value="ECO:0007669"/>
    <property type="project" value="UniProtKB-SubCell"/>
</dbReference>
<keyword evidence="4 7" id="KW-1133">Transmembrane helix</keyword>
<proteinExistence type="inferred from homology"/>
<dbReference type="PANTHER" id="PTHR30509">
    <property type="entry name" value="P-HYDROXYBENZOIC ACID EFFLUX PUMP SUBUNIT-RELATED"/>
    <property type="match status" value="1"/>
</dbReference>
<evidence type="ECO:0000256" key="5">
    <source>
        <dbReference type="ARBA" id="ARBA00023136"/>
    </source>
</evidence>
<feature type="transmembrane region" description="Helical" evidence="7">
    <location>
        <begin position="479"/>
        <end position="497"/>
    </location>
</feature>
<dbReference type="PANTHER" id="PTHR30509:SF8">
    <property type="entry name" value="INNER MEMBRANE PROTEIN YCCS"/>
    <property type="match status" value="1"/>
</dbReference>
<comment type="similarity">
    <text evidence="6">Belongs to the YccS/YhfK family.</text>
</comment>
<feature type="domain" description="Integral membrane protein YccS N-terminal" evidence="8">
    <location>
        <begin position="61"/>
        <end position="340"/>
    </location>
</feature>
<organism evidence="10 11">
    <name type="scientific">Snodgrassella alvi</name>
    <dbReference type="NCBI Taxonomy" id="1196083"/>
    <lineage>
        <taxon>Bacteria</taxon>
        <taxon>Pseudomonadati</taxon>
        <taxon>Pseudomonadota</taxon>
        <taxon>Betaproteobacteria</taxon>
        <taxon>Neisseriales</taxon>
        <taxon>Neisseriaceae</taxon>
        <taxon>Snodgrassella</taxon>
    </lineage>
</organism>
<protein>
    <submittedName>
        <fullName evidence="10">TIGR01666 family membrane protein</fullName>
    </submittedName>
</protein>
<evidence type="ECO:0000259" key="9">
    <source>
        <dbReference type="Pfam" id="PF13515"/>
    </source>
</evidence>
<dbReference type="AlphaFoldDB" id="A0A2N9XEE1"/>
<feature type="transmembrane region" description="Helical" evidence="7">
    <location>
        <begin position="135"/>
        <end position="156"/>
    </location>
</feature>
<feature type="domain" description="Integral membrane bound transporter" evidence="9">
    <location>
        <begin position="400"/>
        <end position="521"/>
    </location>
</feature>
<comment type="caution">
    <text evidence="10">The sequence shown here is derived from an EMBL/GenBank/DDBJ whole genome shotgun (WGS) entry which is preliminary data.</text>
</comment>
<feature type="transmembrane region" description="Helical" evidence="7">
    <location>
        <begin position="509"/>
        <end position="527"/>
    </location>
</feature>
<dbReference type="NCBIfam" id="TIGR01666">
    <property type="entry name" value="YCCS"/>
    <property type="match status" value="1"/>
</dbReference>
<evidence type="ECO:0000256" key="6">
    <source>
        <dbReference type="ARBA" id="ARBA00043993"/>
    </source>
</evidence>
<evidence type="ECO:0000256" key="4">
    <source>
        <dbReference type="ARBA" id="ARBA00022989"/>
    </source>
</evidence>
<evidence type="ECO:0000259" key="8">
    <source>
        <dbReference type="Pfam" id="PF12805"/>
    </source>
</evidence>
<dbReference type="Proteomes" id="UP000229970">
    <property type="component" value="Unassembled WGS sequence"/>
</dbReference>
<feature type="transmembrane region" description="Helical" evidence="7">
    <location>
        <begin position="7"/>
        <end position="27"/>
    </location>
</feature>
<reference evidence="10 11" key="1">
    <citation type="journal article" date="2017" name="MBio">
        <title>Type VI secretion-mediated competition in the bee gut microbiome.</title>
        <authorList>
            <person name="Steele M.I."/>
            <person name="Kwong W.K."/>
            <person name="Powell J.E."/>
            <person name="Whiteley M."/>
            <person name="Moran N.A."/>
        </authorList>
    </citation>
    <scope>NUCLEOTIDE SEQUENCE [LARGE SCALE GENOMIC DNA]</scope>
    <source>
        <strain evidence="10 11">Ruf1-X</strain>
    </source>
</reference>
<evidence type="ECO:0000313" key="10">
    <source>
        <dbReference type="EMBL" id="PIT45979.1"/>
    </source>
</evidence>
<feature type="transmembrane region" description="Helical" evidence="7">
    <location>
        <begin position="440"/>
        <end position="473"/>
    </location>
</feature>
<keyword evidence="3 7" id="KW-0812">Transmembrane</keyword>
<dbReference type="NCBIfam" id="TIGR01667">
    <property type="entry name" value="YCCS_YHFK"/>
    <property type="match status" value="1"/>
</dbReference>
<evidence type="ECO:0000256" key="2">
    <source>
        <dbReference type="ARBA" id="ARBA00022475"/>
    </source>
</evidence>
<evidence type="ECO:0000313" key="11">
    <source>
        <dbReference type="Proteomes" id="UP000229970"/>
    </source>
</evidence>
<sequence length="710" mass="80078">MRAIPVRAGYLTNLPILLSMVLAAWWVWYTGNIAESTALFLGIIAGGLVDLDNGFTGRLRNLFITLVHFSLAATAVQWTFGHPLTFSLLLVWASFSMTMMGAIDVRYRTIAFGTLLVMLYTVLTYSPHLPWYTNPLMLVCGTSLFSVCTLMLHLLFPNRPVQDNLAGAFARLADYMLVKAQFFDPDEADLLAEKELALAMKNTAVIDDFNRCRTALFYRLRRQHRQRGIGTLLQYYLTAQNIHERISSRHVDYAALVHRLAHSDLIYRIQRLIVLQAQACRQMSECLHENKPYVFNMMLQRAGTGVQQAVERYCAEYGMDEDMPGLQQLIANILTINEQLLWLEQVKVAGTNQEAGDMQIAGQDVDRIHDILPALKTHFTLQSNVMRHAIRLAILTAVTCAVVEGAQLKMGYWILLTGVIVCQPNYSATTTRLKQRILGTLLGVVVGSVLPYILPTLAGRLMIVVVSTVLFFAFRVRRYSFSTFFITVQVLVGFAIIGMDTQSAMLSRFVDTILGSALAWCAVAYLWPDWRYLTLGRIAIRALCCDAAYLRQVAQQLQNGHCDDVVYRIARRNAHELAVMLSNTVADMSMEPKRYGQHLGKGKILLQLNYVLLSCISALGAIRVQVDRVRPLLTPKQLRHWCTIAISLAELMTQNSDDSVFRAQWKATGDLLKLSKPKLADDVVEKVLWRQLQQIHVQLPLYRQALQADS</sequence>
<dbReference type="Pfam" id="PF13515">
    <property type="entry name" value="FUSC_2"/>
    <property type="match status" value="1"/>
</dbReference>
<dbReference type="InterPro" id="IPR010020">
    <property type="entry name" value="Integral_membrane_YCCS_YHJK"/>
</dbReference>
<dbReference type="Pfam" id="PF12805">
    <property type="entry name" value="FUSC-like"/>
    <property type="match status" value="1"/>
</dbReference>
<evidence type="ECO:0000256" key="7">
    <source>
        <dbReference type="SAM" id="Phobius"/>
    </source>
</evidence>
<dbReference type="InterPro" id="IPR010019">
    <property type="entry name" value="Integral_membrane_YccS"/>
</dbReference>
<feature type="transmembrane region" description="Helical" evidence="7">
    <location>
        <begin position="110"/>
        <end position="129"/>
    </location>
</feature>
<evidence type="ECO:0000256" key="3">
    <source>
        <dbReference type="ARBA" id="ARBA00022692"/>
    </source>
</evidence>
<comment type="subcellular location">
    <subcellularLocation>
        <location evidence="1">Cell membrane</location>
        <topology evidence="1">Multi-pass membrane protein</topology>
    </subcellularLocation>
</comment>
<name>A0A2N9XEE1_9NEIS</name>
<dbReference type="EMBL" id="MEIP01000024">
    <property type="protein sequence ID" value="PIT45979.1"/>
    <property type="molecule type" value="Genomic_DNA"/>
</dbReference>
<dbReference type="InterPro" id="IPR049453">
    <property type="entry name" value="Memb_transporter_dom"/>
</dbReference>
<dbReference type="InterPro" id="IPR032692">
    <property type="entry name" value="YccS_N"/>
</dbReference>
<evidence type="ECO:0000256" key="1">
    <source>
        <dbReference type="ARBA" id="ARBA00004651"/>
    </source>
</evidence>
<accession>A0A2N9XEE1</accession>
<gene>
    <name evidence="10" type="ORF">BHC46_08780</name>
</gene>